<proteinExistence type="inferred from homology"/>
<dbReference type="SUPFAM" id="SSF51445">
    <property type="entry name" value="(Trans)glycosidases"/>
    <property type="match status" value="1"/>
</dbReference>
<evidence type="ECO:0000256" key="1">
    <source>
        <dbReference type="ARBA" id="ARBA00009809"/>
    </source>
</evidence>
<comment type="similarity">
    <text evidence="1 5">Belongs to the glycosyl hydrolase 35 family.</text>
</comment>
<keyword evidence="3 4" id="KW-0326">Glycosidase</keyword>
<dbReference type="InterPro" id="IPR031330">
    <property type="entry name" value="Gly_Hdrlase_35_cat"/>
</dbReference>
<accession>A0ABY4GSH0</accession>
<evidence type="ECO:0000256" key="3">
    <source>
        <dbReference type="ARBA" id="ARBA00023295"/>
    </source>
</evidence>
<dbReference type="Gene3D" id="2.102.20.10">
    <property type="entry name" value="Beta-galactosidase, domain 2"/>
    <property type="match status" value="1"/>
</dbReference>
<protein>
    <recommendedName>
        <fullName evidence="4">Beta-galactosidase</fullName>
        <ecNumber evidence="4">3.2.1.23</ecNumber>
    </recommendedName>
</protein>
<sequence>MRTYQLDITTEPKEIYPALTNFHQQNKTGDTISFTNYYMEWNQQPFFGISGEFHFSRYYEQFWEDEIIKMKMSGINIISTYIFWNHHEETQGSFVWEDNKNVRRFIELCAKHQLLVNIRIGPFNHGEARNGGMPDWLFGRPFSLRSNDEEYLYYVKRLFQQIGKQVDGLLFKEGGPIISTQLENEFQHAGAPWEMTTGTSNEWLEAGTDGEAHIKQLKKLALEVGIDTPIYSATGWGGAAAPTNTVLPLWGGYAYWPWIFYGEVEKHPATPSFIFRDYHNNQVPETFDFEPAYQPESVPYACAEMGGGMTVFYYYRFQLPYPSVDALSSIKVAGGCNFVGYYVFHGGSNPKGKHTPFLNETVTPKISYDYQAPIGEFGQVRDSYHRLKRQHLFYQQYGKSFASTKTILPTEEIQPEDIDTVRYAVRTDGKSGFLYINNFQDHIETKDQKDFTIELKRGDDLIRFASLSLAKDENCILPFHIDLDGIHLRYATNQLITETSYQGETYYFFFTPKGMRSEYVLDTAGIREIHAADGTIERKDKDIRVNLPQKLTRLDITTNQGEMVHICTLTHEQSMQFWKVDDRILLTKANVLAGESGLRLESEGADSIDLATFPPLADKQAIFTEYKVPFIKEEIGFDVDYRSDNKAVITFAPTAFANVKELLLKIDYEGDIGYAFIDGELIHDHFANQDTWEIGLKRFEKELLEKGMYLYISPIKEGVAVKSDSSMAARTEVAEKVTAAIASIQVVPIYEVGIE</sequence>
<dbReference type="Gene3D" id="3.20.20.80">
    <property type="entry name" value="Glycosidases"/>
    <property type="match status" value="1"/>
</dbReference>
<feature type="domain" description="Glycoside hydrolase 35 catalytic" evidence="6">
    <location>
        <begin position="258"/>
        <end position="391"/>
    </location>
</feature>
<dbReference type="Proteomes" id="UP000831537">
    <property type="component" value="Chromosome"/>
</dbReference>
<evidence type="ECO:0000256" key="4">
    <source>
        <dbReference type="RuleBase" id="RU000675"/>
    </source>
</evidence>
<organism evidence="7 8">
    <name type="scientific">Gracilibacillus salinarum</name>
    <dbReference type="NCBI Taxonomy" id="2932255"/>
    <lineage>
        <taxon>Bacteria</taxon>
        <taxon>Bacillati</taxon>
        <taxon>Bacillota</taxon>
        <taxon>Bacilli</taxon>
        <taxon>Bacillales</taxon>
        <taxon>Bacillaceae</taxon>
        <taxon>Gracilibacillus</taxon>
    </lineage>
</organism>
<evidence type="ECO:0000256" key="5">
    <source>
        <dbReference type="RuleBase" id="RU003679"/>
    </source>
</evidence>
<dbReference type="PANTHER" id="PTHR23421">
    <property type="entry name" value="BETA-GALACTOSIDASE RELATED"/>
    <property type="match status" value="1"/>
</dbReference>
<dbReference type="PROSITE" id="PS01182">
    <property type="entry name" value="GLYCOSYL_HYDROL_F35"/>
    <property type="match status" value="1"/>
</dbReference>
<dbReference type="InterPro" id="IPR001944">
    <property type="entry name" value="Glycoside_Hdrlase_35"/>
</dbReference>
<evidence type="ECO:0000256" key="2">
    <source>
        <dbReference type="ARBA" id="ARBA00022801"/>
    </source>
</evidence>
<name>A0ABY4GSH0_9BACI</name>
<dbReference type="InterPro" id="IPR017853">
    <property type="entry name" value="GH"/>
</dbReference>
<evidence type="ECO:0000313" key="8">
    <source>
        <dbReference type="Proteomes" id="UP000831537"/>
    </source>
</evidence>
<dbReference type="InterPro" id="IPR019801">
    <property type="entry name" value="Glyco_hydro_35_CS"/>
</dbReference>
<reference evidence="7 8" key="1">
    <citation type="submission" date="2022-04" db="EMBL/GenBank/DDBJ databases">
        <title>Gracilibacillus sp. isolated from saltern.</title>
        <authorList>
            <person name="Won M."/>
            <person name="Lee C.-M."/>
            <person name="Woen H.-Y."/>
            <person name="Kwon S.-W."/>
        </authorList>
    </citation>
    <scope>NUCLEOTIDE SEQUENCE [LARGE SCALE GENOMIC DNA]</scope>
    <source>
        <strain evidence="7 8">SSPM10-3</strain>
    </source>
</reference>
<dbReference type="EC" id="3.2.1.23" evidence="4"/>
<evidence type="ECO:0000259" key="6">
    <source>
        <dbReference type="Pfam" id="PF01301"/>
    </source>
</evidence>
<comment type="catalytic activity">
    <reaction evidence="4">
        <text>Hydrolysis of terminal non-reducing beta-D-galactose residues in beta-D-galactosides.</text>
        <dbReference type="EC" id="3.2.1.23"/>
    </reaction>
</comment>
<keyword evidence="2 4" id="KW-0378">Hydrolase</keyword>
<dbReference type="Pfam" id="PF01301">
    <property type="entry name" value="Glyco_hydro_35"/>
    <property type="match status" value="2"/>
</dbReference>
<dbReference type="EMBL" id="CP095071">
    <property type="protein sequence ID" value="UOQ87179.1"/>
    <property type="molecule type" value="Genomic_DNA"/>
</dbReference>
<dbReference type="RefSeq" id="WP_244747620.1">
    <property type="nucleotide sequence ID" value="NZ_CP095071.1"/>
</dbReference>
<dbReference type="InterPro" id="IPR037110">
    <property type="entry name" value="Betagal_dom2_sf"/>
</dbReference>
<gene>
    <name evidence="7" type="ORF">MUN87_09970</name>
</gene>
<keyword evidence="8" id="KW-1185">Reference proteome</keyword>
<evidence type="ECO:0000313" key="7">
    <source>
        <dbReference type="EMBL" id="UOQ87179.1"/>
    </source>
</evidence>
<dbReference type="PRINTS" id="PR00742">
    <property type="entry name" value="GLHYDRLASE35"/>
</dbReference>
<feature type="domain" description="Glycoside hydrolase 35 catalytic" evidence="6">
    <location>
        <begin position="42"/>
        <end position="189"/>
    </location>
</feature>